<name>A0A834VZ81_9FABA</name>
<organism evidence="1 2">
    <name type="scientific">Senna tora</name>
    <dbReference type="NCBI Taxonomy" id="362788"/>
    <lineage>
        <taxon>Eukaryota</taxon>
        <taxon>Viridiplantae</taxon>
        <taxon>Streptophyta</taxon>
        <taxon>Embryophyta</taxon>
        <taxon>Tracheophyta</taxon>
        <taxon>Spermatophyta</taxon>
        <taxon>Magnoliopsida</taxon>
        <taxon>eudicotyledons</taxon>
        <taxon>Gunneridae</taxon>
        <taxon>Pentapetalae</taxon>
        <taxon>rosids</taxon>
        <taxon>fabids</taxon>
        <taxon>Fabales</taxon>
        <taxon>Fabaceae</taxon>
        <taxon>Caesalpinioideae</taxon>
        <taxon>Cassia clade</taxon>
        <taxon>Senna</taxon>
    </lineage>
</organism>
<proteinExistence type="predicted"/>
<keyword evidence="2" id="KW-1185">Reference proteome</keyword>
<gene>
    <name evidence="1" type="ORF">G2W53_042053</name>
</gene>
<protein>
    <submittedName>
        <fullName evidence="1">Uncharacterized protein</fullName>
    </submittedName>
</protein>
<comment type="caution">
    <text evidence="1">The sequence shown here is derived from an EMBL/GenBank/DDBJ whole genome shotgun (WGS) entry which is preliminary data.</text>
</comment>
<evidence type="ECO:0000313" key="1">
    <source>
        <dbReference type="EMBL" id="KAF7802942.1"/>
    </source>
</evidence>
<evidence type="ECO:0000313" key="2">
    <source>
        <dbReference type="Proteomes" id="UP000634136"/>
    </source>
</evidence>
<reference evidence="1" key="1">
    <citation type="submission" date="2020-09" db="EMBL/GenBank/DDBJ databases">
        <title>Genome-Enabled Discovery of Anthraquinone Biosynthesis in Senna tora.</title>
        <authorList>
            <person name="Kang S.-H."/>
            <person name="Pandey R.P."/>
            <person name="Lee C.-M."/>
            <person name="Sim J.-S."/>
            <person name="Jeong J.-T."/>
            <person name="Choi B.-S."/>
            <person name="Jung M."/>
            <person name="Ginzburg D."/>
            <person name="Zhao K."/>
            <person name="Won S.Y."/>
            <person name="Oh T.-J."/>
            <person name="Yu Y."/>
            <person name="Kim N.-H."/>
            <person name="Lee O.R."/>
            <person name="Lee T.-H."/>
            <person name="Bashyal P."/>
            <person name="Kim T.-S."/>
            <person name="Lee W.-H."/>
            <person name="Kawkins C."/>
            <person name="Kim C.-K."/>
            <person name="Kim J.S."/>
            <person name="Ahn B.O."/>
            <person name="Rhee S.Y."/>
            <person name="Sohng J.K."/>
        </authorList>
    </citation>
    <scope>NUCLEOTIDE SEQUENCE</scope>
    <source>
        <tissue evidence="1">Leaf</tissue>
    </source>
</reference>
<dbReference type="Proteomes" id="UP000634136">
    <property type="component" value="Unassembled WGS sequence"/>
</dbReference>
<dbReference type="EMBL" id="JAAIUW010000013">
    <property type="protein sequence ID" value="KAF7802942.1"/>
    <property type="molecule type" value="Genomic_DNA"/>
</dbReference>
<sequence>MAHSIHTGSLIALSTFGSSIQLPVFGTLKRTLIQPIESMP</sequence>
<accession>A0A834VZ81</accession>
<dbReference type="AlphaFoldDB" id="A0A834VZ81"/>